<dbReference type="InterPro" id="IPR050368">
    <property type="entry name" value="ClC-type_chloride_channel"/>
</dbReference>
<feature type="domain" description="CBS" evidence="13">
    <location>
        <begin position="543"/>
        <end position="603"/>
    </location>
</feature>
<dbReference type="Pfam" id="PF00654">
    <property type="entry name" value="Voltage_CLC"/>
    <property type="match status" value="1"/>
</dbReference>
<dbReference type="SUPFAM" id="SSF54631">
    <property type="entry name" value="CBS-domain pair"/>
    <property type="match status" value="1"/>
</dbReference>
<evidence type="ECO:0000256" key="12">
    <source>
        <dbReference type="SAM" id="Phobius"/>
    </source>
</evidence>
<dbReference type="InterPro" id="IPR014743">
    <property type="entry name" value="Cl-channel_core"/>
</dbReference>
<feature type="transmembrane region" description="Helical" evidence="12">
    <location>
        <begin position="258"/>
        <end position="285"/>
    </location>
</feature>
<dbReference type="AlphaFoldDB" id="A0A1Y6B991"/>
<evidence type="ECO:0000256" key="2">
    <source>
        <dbReference type="ARBA" id="ARBA00022448"/>
    </source>
</evidence>
<dbReference type="GO" id="GO:0034707">
    <property type="term" value="C:chloride channel complex"/>
    <property type="evidence" value="ECO:0007669"/>
    <property type="project" value="UniProtKB-KW"/>
</dbReference>
<feature type="transmembrane region" description="Helical" evidence="12">
    <location>
        <begin position="396"/>
        <end position="418"/>
    </location>
</feature>
<dbReference type="PRINTS" id="PR00762">
    <property type="entry name" value="CLCHANNEL"/>
</dbReference>
<dbReference type="SUPFAM" id="SSF81340">
    <property type="entry name" value="Clc chloride channel"/>
    <property type="match status" value="1"/>
</dbReference>
<dbReference type="Gene3D" id="3.10.580.10">
    <property type="entry name" value="CBS-domain"/>
    <property type="match status" value="1"/>
</dbReference>
<protein>
    <submittedName>
        <fullName evidence="14">Chloride channel protein, CIC family</fullName>
    </submittedName>
</protein>
<keyword evidence="9" id="KW-0407">Ion channel</keyword>
<evidence type="ECO:0000313" key="15">
    <source>
        <dbReference type="Proteomes" id="UP000192917"/>
    </source>
</evidence>
<feature type="transmembrane region" description="Helical" evidence="12">
    <location>
        <begin position="186"/>
        <end position="211"/>
    </location>
</feature>
<evidence type="ECO:0000256" key="11">
    <source>
        <dbReference type="SAM" id="MobiDB-lite"/>
    </source>
</evidence>
<organism evidence="14 15">
    <name type="scientific">Tistlia consotensis USBA 355</name>
    <dbReference type="NCBI Taxonomy" id="560819"/>
    <lineage>
        <taxon>Bacteria</taxon>
        <taxon>Pseudomonadati</taxon>
        <taxon>Pseudomonadota</taxon>
        <taxon>Alphaproteobacteria</taxon>
        <taxon>Rhodospirillales</taxon>
        <taxon>Rhodovibrionaceae</taxon>
        <taxon>Tistlia</taxon>
    </lineage>
</organism>
<dbReference type="GO" id="GO:0005254">
    <property type="term" value="F:chloride channel activity"/>
    <property type="evidence" value="ECO:0007669"/>
    <property type="project" value="UniProtKB-KW"/>
</dbReference>
<reference evidence="14 15" key="1">
    <citation type="submission" date="2017-04" db="EMBL/GenBank/DDBJ databases">
        <authorList>
            <person name="Afonso C.L."/>
            <person name="Miller P.J."/>
            <person name="Scott M.A."/>
            <person name="Spackman E."/>
            <person name="Goraichik I."/>
            <person name="Dimitrov K.M."/>
            <person name="Suarez D.L."/>
            <person name="Swayne D.E."/>
        </authorList>
    </citation>
    <scope>NUCLEOTIDE SEQUENCE [LARGE SCALE GENOMIC DNA]</scope>
    <source>
        <strain evidence="14 15">USBA 355</strain>
    </source>
</reference>
<comment type="subcellular location">
    <subcellularLocation>
        <location evidence="1">Membrane</location>
        <topology evidence="1">Multi-pass membrane protein</topology>
    </subcellularLocation>
</comment>
<feature type="transmembrane region" description="Helical" evidence="12">
    <location>
        <begin position="365"/>
        <end position="384"/>
    </location>
</feature>
<evidence type="ECO:0000256" key="1">
    <source>
        <dbReference type="ARBA" id="ARBA00004141"/>
    </source>
</evidence>
<keyword evidence="10" id="KW-0129">CBS domain</keyword>
<feature type="transmembrane region" description="Helical" evidence="12">
    <location>
        <begin position="297"/>
        <end position="321"/>
    </location>
</feature>
<dbReference type="InterPro" id="IPR000644">
    <property type="entry name" value="CBS_dom"/>
</dbReference>
<evidence type="ECO:0000256" key="6">
    <source>
        <dbReference type="ARBA" id="ARBA00023136"/>
    </source>
</evidence>
<dbReference type="Proteomes" id="UP000192917">
    <property type="component" value="Unassembled WGS sequence"/>
</dbReference>
<evidence type="ECO:0000256" key="3">
    <source>
        <dbReference type="ARBA" id="ARBA00022692"/>
    </source>
</evidence>
<keyword evidence="7" id="KW-0869">Chloride channel</keyword>
<feature type="transmembrane region" description="Helical" evidence="12">
    <location>
        <begin position="424"/>
        <end position="441"/>
    </location>
</feature>
<dbReference type="PANTHER" id="PTHR43427">
    <property type="entry name" value="CHLORIDE CHANNEL PROTEIN CLC-E"/>
    <property type="match status" value="1"/>
</dbReference>
<evidence type="ECO:0000256" key="4">
    <source>
        <dbReference type="ARBA" id="ARBA00022989"/>
    </source>
</evidence>
<feature type="region of interest" description="Disordered" evidence="11">
    <location>
        <begin position="1"/>
        <end position="25"/>
    </location>
</feature>
<dbReference type="STRING" id="560819.SAMN05428998_10298"/>
<dbReference type="SMART" id="SM00116">
    <property type="entry name" value="CBS"/>
    <property type="match status" value="2"/>
</dbReference>
<evidence type="ECO:0000256" key="10">
    <source>
        <dbReference type="PROSITE-ProRule" id="PRU00703"/>
    </source>
</evidence>
<keyword evidence="8" id="KW-0868">Chloride</keyword>
<accession>A0A1Y6B991</accession>
<keyword evidence="4 12" id="KW-1133">Transmembrane helix</keyword>
<evidence type="ECO:0000256" key="7">
    <source>
        <dbReference type="ARBA" id="ARBA00023173"/>
    </source>
</evidence>
<feature type="compositionally biased region" description="Pro residues" evidence="11">
    <location>
        <begin position="15"/>
        <end position="24"/>
    </location>
</feature>
<keyword evidence="2" id="KW-0813">Transport</keyword>
<keyword evidence="6 12" id="KW-0472">Membrane</keyword>
<dbReference type="InterPro" id="IPR001807">
    <property type="entry name" value="ClC"/>
</dbReference>
<evidence type="ECO:0000259" key="13">
    <source>
        <dbReference type="PROSITE" id="PS51371"/>
    </source>
</evidence>
<dbReference type="Gene3D" id="1.10.3080.10">
    <property type="entry name" value="Clc chloride channel"/>
    <property type="match status" value="1"/>
</dbReference>
<gene>
    <name evidence="14" type="ORF">SAMN05428998_10298</name>
</gene>
<feature type="compositionally biased region" description="Basic and acidic residues" evidence="11">
    <location>
        <begin position="1"/>
        <end position="14"/>
    </location>
</feature>
<dbReference type="InterPro" id="IPR046342">
    <property type="entry name" value="CBS_dom_sf"/>
</dbReference>
<proteinExistence type="predicted"/>
<evidence type="ECO:0000256" key="5">
    <source>
        <dbReference type="ARBA" id="ARBA00023065"/>
    </source>
</evidence>
<dbReference type="CDD" id="cd00400">
    <property type="entry name" value="Voltage_gated_ClC"/>
    <property type="match status" value="1"/>
</dbReference>
<dbReference type="EMBL" id="FWZX01000002">
    <property type="protein sequence ID" value="SME97686.1"/>
    <property type="molecule type" value="Genomic_DNA"/>
</dbReference>
<sequence>MAMTEESGKDRSRPPDPAGAPPLPTRRHLAEGLRRLASAEQLIVGVAPVVIGLLAGLAAIGFRYLIEAVQWLGYGVGGEKLASPAASLAWWHLLLITTLGGLIVGVLVQRLLPAGRPQAVAEVIEAAALKGGRMSLTAGLKVAAVSAASLGIGGSAGREGPVVHLCATIGAHLARRLHLGRRQTRLLLGCGVAAGVAASFNAPIAGVFFALEVVVGHYALATFAPIVIAGVMGTLVSRMHYGNFPAFILPAAHMDVSIWEFPAFALLGVTAAVAALLFMHAIIFSHWCFQRSRLPRWSWPAIGGLLLGLIALAFPHVLGVGYEATDAALQERYGLVLMLALVVAKTAATGITLGSGFGGGVFSPSLFLGAMLGGVFGIVAGSVFPELASSQGAYTIVGMGAVTGAVLGAPISTILIVFEMTGDYALTIALMIATAIASLLVQEMHGHSFFTWQLARRGVHIQGGRDVGLLRDTQVRSLTDTEIPRIEPESPLSAVREAFARARHGELAVVDGAGVLKGLITYGELAAVAFDGQDHGELTALAIARGNPPLLAADDDLEAAIRSFRQTGEAHLPVVEDRDSRRLLGLAHEHEIMAAYHRLLLQSQSEEAG</sequence>
<feature type="transmembrane region" description="Helical" evidence="12">
    <location>
        <begin position="217"/>
        <end position="237"/>
    </location>
</feature>
<keyword evidence="5" id="KW-0406">Ion transport</keyword>
<keyword evidence="15" id="KW-1185">Reference proteome</keyword>
<dbReference type="RefSeq" id="WP_218822847.1">
    <property type="nucleotide sequence ID" value="NZ_FWZX01000002.1"/>
</dbReference>
<keyword evidence="3 12" id="KW-0812">Transmembrane</keyword>
<feature type="transmembrane region" description="Helical" evidence="12">
    <location>
        <begin position="333"/>
        <end position="353"/>
    </location>
</feature>
<evidence type="ECO:0000256" key="9">
    <source>
        <dbReference type="ARBA" id="ARBA00023303"/>
    </source>
</evidence>
<dbReference type="PANTHER" id="PTHR43427:SF6">
    <property type="entry name" value="CHLORIDE CHANNEL PROTEIN CLC-E"/>
    <property type="match status" value="1"/>
</dbReference>
<feature type="domain" description="CBS" evidence="13">
    <location>
        <begin position="478"/>
        <end position="538"/>
    </location>
</feature>
<feature type="transmembrane region" description="Helical" evidence="12">
    <location>
        <begin position="89"/>
        <end position="108"/>
    </location>
</feature>
<evidence type="ECO:0000313" key="14">
    <source>
        <dbReference type="EMBL" id="SME97686.1"/>
    </source>
</evidence>
<feature type="transmembrane region" description="Helical" evidence="12">
    <location>
        <begin position="42"/>
        <end position="66"/>
    </location>
</feature>
<evidence type="ECO:0000256" key="8">
    <source>
        <dbReference type="ARBA" id="ARBA00023214"/>
    </source>
</evidence>
<name>A0A1Y6B991_9PROT</name>
<dbReference type="PROSITE" id="PS51371">
    <property type="entry name" value="CBS"/>
    <property type="match status" value="2"/>
</dbReference>
<dbReference type="Pfam" id="PF00571">
    <property type="entry name" value="CBS"/>
    <property type="match status" value="2"/>
</dbReference>